<accession>A0A424W461</accession>
<dbReference type="RefSeq" id="WP_118934907.1">
    <property type="nucleotide sequence ID" value="NZ_CP061008.1"/>
</dbReference>
<dbReference type="Proteomes" id="UP000285324">
    <property type="component" value="Unassembled WGS sequence"/>
</dbReference>
<reference evidence="3 4" key="1">
    <citation type="submission" date="2018-08" db="EMBL/GenBank/DDBJ databases">
        <title>Achromobacter xylosoxidans Genome sequencing and assembly.</title>
        <authorList>
            <person name="Wang R."/>
            <person name="Rensing C."/>
            <person name="Li Y."/>
        </authorList>
    </citation>
    <scope>NUCLEOTIDE SEQUENCE [LARGE SCALE GENOMIC DNA]</scope>
    <source>
        <strain evidence="3 4">GD003A</strain>
    </source>
</reference>
<keyword evidence="1 3" id="KW-0378">Hydrolase</keyword>
<proteinExistence type="predicted"/>
<dbReference type="PRINTS" id="PR00111">
    <property type="entry name" value="ABHYDROLASE"/>
</dbReference>
<dbReference type="GO" id="GO:0016787">
    <property type="term" value="F:hydrolase activity"/>
    <property type="evidence" value="ECO:0007669"/>
    <property type="project" value="UniProtKB-KW"/>
</dbReference>
<evidence type="ECO:0000313" key="3">
    <source>
        <dbReference type="EMBL" id="RPJ87991.1"/>
    </source>
</evidence>
<dbReference type="Gene3D" id="3.40.50.1820">
    <property type="entry name" value="alpha/beta hydrolase"/>
    <property type="match status" value="1"/>
</dbReference>
<organism evidence="3 4">
    <name type="scientific">Alcaligenes xylosoxydans xylosoxydans</name>
    <name type="common">Achromobacter xylosoxidans</name>
    <dbReference type="NCBI Taxonomy" id="85698"/>
    <lineage>
        <taxon>Bacteria</taxon>
        <taxon>Pseudomonadati</taxon>
        <taxon>Pseudomonadota</taxon>
        <taxon>Betaproteobacteria</taxon>
        <taxon>Burkholderiales</taxon>
        <taxon>Alcaligenaceae</taxon>
        <taxon>Achromobacter</taxon>
    </lineage>
</organism>
<comment type="caution">
    <text evidence="3">The sequence shown here is derived from an EMBL/GenBank/DDBJ whole genome shotgun (WGS) entry which is preliminary data.</text>
</comment>
<dbReference type="OrthoDB" id="9780765at2"/>
<sequence>MEYTRRGSGRPLFLLHGFCSSSAIWYGLAGVLADEHDVIAVDWPGFGRGAQAAPLQGLPAYADAVVALADELGIGSFDVLGHSFSGFVAQQLLCAVPGRVGRAVLYGAGLRVDAAARFEPMDQTLARLRADGPRATARRVLGAWFQQGEQAPAYAACLQDGMSMSAAGAASMIAAVAGADYTQALAAVRAPVLVISGEHERSHPLPSALALRAALTHGSLCVLPDCGHAAHLERPRLFNTAVREFLAGRDGASRPAGQ</sequence>
<dbReference type="AlphaFoldDB" id="A0A424W461"/>
<dbReference type="InterPro" id="IPR050266">
    <property type="entry name" value="AB_hydrolase_sf"/>
</dbReference>
<dbReference type="Pfam" id="PF00561">
    <property type="entry name" value="Abhydrolase_1"/>
    <property type="match status" value="1"/>
</dbReference>
<dbReference type="InterPro" id="IPR000073">
    <property type="entry name" value="AB_hydrolase_1"/>
</dbReference>
<dbReference type="GO" id="GO:0016020">
    <property type="term" value="C:membrane"/>
    <property type="evidence" value="ECO:0007669"/>
    <property type="project" value="TreeGrafter"/>
</dbReference>
<feature type="domain" description="AB hydrolase-1" evidence="2">
    <location>
        <begin position="11"/>
        <end position="235"/>
    </location>
</feature>
<gene>
    <name evidence="3" type="ORF">DY367_30045</name>
</gene>
<protein>
    <submittedName>
        <fullName evidence="3">Alpha/beta hydrolase</fullName>
    </submittedName>
</protein>
<dbReference type="InterPro" id="IPR029058">
    <property type="entry name" value="AB_hydrolase_fold"/>
</dbReference>
<dbReference type="SUPFAM" id="SSF53474">
    <property type="entry name" value="alpha/beta-Hydrolases"/>
    <property type="match status" value="1"/>
</dbReference>
<dbReference type="EMBL" id="QVXO01000086">
    <property type="protein sequence ID" value="RPJ87991.1"/>
    <property type="molecule type" value="Genomic_DNA"/>
</dbReference>
<name>A0A424W461_ALCXX</name>
<evidence type="ECO:0000256" key="1">
    <source>
        <dbReference type="ARBA" id="ARBA00022801"/>
    </source>
</evidence>
<dbReference type="PANTHER" id="PTHR43798:SF31">
    <property type="entry name" value="AB HYDROLASE SUPERFAMILY PROTEIN YCLE"/>
    <property type="match status" value="1"/>
</dbReference>
<dbReference type="PANTHER" id="PTHR43798">
    <property type="entry name" value="MONOACYLGLYCEROL LIPASE"/>
    <property type="match status" value="1"/>
</dbReference>
<evidence type="ECO:0000313" key="4">
    <source>
        <dbReference type="Proteomes" id="UP000285324"/>
    </source>
</evidence>
<evidence type="ECO:0000259" key="2">
    <source>
        <dbReference type="Pfam" id="PF00561"/>
    </source>
</evidence>